<proteinExistence type="predicted"/>
<gene>
    <name evidence="4" type="ORF">GCM10010102_26000</name>
</gene>
<evidence type="ECO:0000256" key="2">
    <source>
        <dbReference type="SAM" id="MobiDB-lite"/>
    </source>
</evidence>
<protein>
    <recommendedName>
        <fullName evidence="3">HTH luxR-type domain-containing protein</fullName>
    </recommendedName>
</protein>
<dbReference type="InterPro" id="IPR039420">
    <property type="entry name" value="WalR-like"/>
</dbReference>
<organism evidence="4 5">
    <name type="scientific">Promicromonospora citrea</name>
    <dbReference type="NCBI Taxonomy" id="43677"/>
    <lineage>
        <taxon>Bacteria</taxon>
        <taxon>Bacillati</taxon>
        <taxon>Actinomycetota</taxon>
        <taxon>Actinomycetes</taxon>
        <taxon>Micrococcales</taxon>
        <taxon>Promicromonosporaceae</taxon>
        <taxon>Promicromonospora</taxon>
    </lineage>
</organism>
<dbReference type="AlphaFoldDB" id="A0A8H9GHP2"/>
<accession>A0A8H9GHP2</accession>
<name>A0A8H9GHP2_9MICO</name>
<dbReference type="InterPro" id="IPR016032">
    <property type="entry name" value="Sig_transdc_resp-reg_C-effctor"/>
</dbReference>
<evidence type="ECO:0000313" key="4">
    <source>
        <dbReference type="EMBL" id="GGM29034.1"/>
    </source>
</evidence>
<dbReference type="EMBL" id="BMPT01000010">
    <property type="protein sequence ID" value="GGM29034.1"/>
    <property type="molecule type" value="Genomic_DNA"/>
</dbReference>
<comment type="caution">
    <text evidence="4">The sequence shown here is derived from an EMBL/GenBank/DDBJ whole genome shotgun (WGS) entry which is preliminary data.</text>
</comment>
<evidence type="ECO:0000256" key="1">
    <source>
        <dbReference type="ARBA" id="ARBA00023125"/>
    </source>
</evidence>
<dbReference type="Gene3D" id="1.10.10.10">
    <property type="entry name" value="Winged helix-like DNA-binding domain superfamily/Winged helix DNA-binding domain"/>
    <property type="match status" value="1"/>
</dbReference>
<evidence type="ECO:0000259" key="3">
    <source>
        <dbReference type="PROSITE" id="PS50043"/>
    </source>
</evidence>
<dbReference type="CDD" id="cd06170">
    <property type="entry name" value="LuxR_C_like"/>
    <property type="match status" value="1"/>
</dbReference>
<dbReference type="SUPFAM" id="SSF46894">
    <property type="entry name" value="C-terminal effector domain of the bipartite response regulators"/>
    <property type="match status" value="1"/>
</dbReference>
<feature type="region of interest" description="Disordered" evidence="2">
    <location>
        <begin position="1"/>
        <end position="26"/>
    </location>
</feature>
<dbReference type="InterPro" id="IPR036388">
    <property type="entry name" value="WH-like_DNA-bd_sf"/>
</dbReference>
<dbReference type="Pfam" id="PF00196">
    <property type="entry name" value="GerE"/>
    <property type="match status" value="1"/>
</dbReference>
<dbReference type="PANTHER" id="PTHR43214">
    <property type="entry name" value="TWO-COMPONENT RESPONSE REGULATOR"/>
    <property type="match status" value="1"/>
</dbReference>
<dbReference type="InterPro" id="IPR027417">
    <property type="entry name" value="P-loop_NTPase"/>
</dbReference>
<reference evidence="4" key="1">
    <citation type="journal article" date="2014" name="Int. J. Syst. Evol. Microbiol.">
        <title>Complete genome sequence of Corynebacterium casei LMG S-19264T (=DSM 44701T), isolated from a smear-ripened cheese.</title>
        <authorList>
            <consortium name="US DOE Joint Genome Institute (JGI-PGF)"/>
            <person name="Walter F."/>
            <person name="Albersmeier A."/>
            <person name="Kalinowski J."/>
            <person name="Ruckert C."/>
        </authorList>
    </citation>
    <scope>NUCLEOTIDE SEQUENCE</scope>
    <source>
        <strain evidence="4">JCM 3051</strain>
    </source>
</reference>
<dbReference type="InterPro" id="IPR000792">
    <property type="entry name" value="Tscrpt_reg_LuxR_C"/>
</dbReference>
<keyword evidence="5" id="KW-1185">Reference proteome</keyword>
<keyword evidence="1" id="KW-0238">DNA-binding</keyword>
<dbReference type="SUPFAM" id="SSF52540">
    <property type="entry name" value="P-loop containing nucleoside triphosphate hydrolases"/>
    <property type="match status" value="1"/>
</dbReference>
<feature type="domain" description="HTH luxR-type" evidence="3">
    <location>
        <begin position="707"/>
        <end position="772"/>
    </location>
</feature>
<dbReference type="Proteomes" id="UP000655589">
    <property type="component" value="Unassembled WGS sequence"/>
</dbReference>
<dbReference type="GO" id="GO:0003677">
    <property type="term" value="F:DNA binding"/>
    <property type="evidence" value="ECO:0007669"/>
    <property type="project" value="UniProtKB-KW"/>
</dbReference>
<sequence>MGPGSGPSAAVHPVSTSGWAAEGDGGLDRVVHGREREQRAISAFATGVDPTTLVVSGLSGIGKSVTVLAALRRFEAEGCVVRVVRSGSARPSAQGPAGLRHLDLSAWTAPAGPDGEHRIDPDGLMSAVAAFGHLGPGPCLLFVDDVDTLTPARATWLQHLADLAYERGWRVIAAARHVETPVPDDVDLLELGPIDEVALGRVVGAAAGSLVAADVVTRLHRWSAGNVRVALELADGLSVAQLRGSAEWSGPDVVGPVARRAYRGLLDRLTPEETARLAACAPPRSGVRRGTRQTEHPLLALLCRERVGSPADVEAAHAVESVLDGLHLDDLPGLPESEHDQRAIARAVGVVLLTGTTWAGAADPWRYAERVADWSDHLWWTDGAADDARAAGARVAAELVTLERVGRLPDAARLRADLDVLAATSGRHWVSLCIQVRAHLLLGDVAAARRLLDGSRVVEGRTVAEIVARDVAQARVALVEGRAVDVRAHLDHASRLRPAVEDWLPVRGLRAVVDALLDGRVPDDVPAWAGSASTRALGEYAADLGLAHLAVGQAEQAAELLTIGLERCSWSYRGRVHARADLVEAVVAAGGTRDGVPDRVRRLLDPPAVPAERGSVDAAAAYVRTRALLAGRAALAHGVDGWLPTVPSPVSLWQRLRSLTAFGRACAVHGERLAAEPVLREAGTVARLAGVPGWRARVDGAGDDLPEPLAWDRLDDSEREIVRLALGGATNAQIASAAYLSVRSVANRLRSIYAHLGLRDRRELVERAQADPPRWLDDSP</sequence>
<evidence type="ECO:0000313" key="5">
    <source>
        <dbReference type="Proteomes" id="UP000655589"/>
    </source>
</evidence>
<dbReference type="GO" id="GO:0006355">
    <property type="term" value="P:regulation of DNA-templated transcription"/>
    <property type="evidence" value="ECO:0007669"/>
    <property type="project" value="InterPro"/>
</dbReference>
<dbReference type="PROSITE" id="PS50043">
    <property type="entry name" value="HTH_LUXR_2"/>
    <property type="match status" value="1"/>
</dbReference>
<dbReference type="SMART" id="SM00421">
    <property type="entry name" value="HTH_LUXR"/>
    <property type="match status" value="1"/>
</dbReference>
<reference evidence="4" key="2">
    <citation type="submission" date="2020-09" db="EMBL/GenBank/DDBJ databases">
        <authorList>
            <person name="Sun Q."/>
            <person name="Ohkuma M."/>
        </authorList>
    </citation>
    <scope>NUCLEOTIDE SEQUENCE</scope>
    <source>
        <strain evidence="4">JCM 3051</strain>
    </source>
</reference>